<evidence type="ECO:0000256" key="5">
    <source>
        <dbReference type="ARBA" id="ARBA00022679"/>
    </source>
</evidence>
<dbReference type="Pfam" id="PF13493">
    <property type="entry name" value="DUF4118"/>
    <property type="match status" value="1"/>
</dbReference>
<dbReference type="InterPro" id="IPR003594">
    <property type="entry name" value="HATPase_dom"/>
</dbReference>
<dbReference type="GO" id="GO:0016301">
    <property type="term" value="F:kinase activity"/>
    <property type="evidence" value="ECO:0007669"/>
    <property type="project" value="UniProtKB-KW"/>
</dbReference>
<comment type="caution">
    <text evidence="15">The sequence shown here is derived from an EMBL/GenBank/DDBJ whole genome shotgun (WGS) entry which is preliminary data.</text>
</comment>
<evidence type="ECO:0000256" key="10">
    <source>
        <dbReference type="ARBA" id="ARBA00022989"/>
    </source>
</evidence>
<dbReference type="InterPro" id="IPR036890">
    <property type="entry name" value="HATPase_C_sf"/>
</dbReference>
<reference evidence="15 16" key="1">
    <citation type="submission" date="2019-08" db="EMBL/GenBank/DDBJ databases">
        <title>Five species of Acinetobacter isolated from floral nectar and animal pollinators.</title>
        <authorList>
            <person name="Hendry T.A."/>
        </authorList>
    </citation>
    <scope>NUCLEOTIDE SEQUENCE [LARGE SCALE GENOMIC DNA]</scope>
    <source>
        <strain evidence="15 16">MD18.27</strain>
    </source>
</reference>
<name>A0ABU6DQK6_9GAMM</name>
<comment type="subcellular location">
    <subcellularLocation>
        <location evidence="2">Membrane</location>
        <topology evidence="2">Multi-pass membrane protein</topology>
    </subcellularLocation>
</comment>
<keyword evidence="11" id="KW-0902">Two-component regulatory system</keyword>
<sequence length="878" mass="99597">MDIDRNVRADAWLSHSQRDEQGRLTLFLGAAPGVGKTCTMLSRAHELMAQQIHIAVGVVETHGRVETEALVAGLNVIPRKRISYNDYFLEEMDLDEILRVKPRIVLVDELAHTNVKTSRHEHRWQDVNELLDAGIDVYSTLNIQHLESLNDVIYKITGIRVTETVPDGFFQRLKDIRLVDLPISELLERLKQGKVYIPEQAQYALNGFFKANHLTALRDLALQFVAENVDVHYRENGQILGKTVPIQSHLMLIMYDGHASEDLVRRAHRLVQHSNTLWSVVYIGRTKVKGAQSLLVTKVLSLARQLGAQTHYIYSDDVPSSILNTAYHHGISQILLEYPVSWSLASWKYRRMVQQILSKSHPFEVTLVQNKHSTKNTQQSIKKMIFTSKITLKESIESVIIIALGVLCASILDHYVGYNDLAIIFILTVMMIAVRTQMLMTILSVFLCFILYNYLFIEPRYTLQISAHEGVITIFLFLGCALIVARLASQLKEKISSLKTANSIAMQLQDLERKLSNCLSLNDVMSIAKDHLERNLHVDIWIRFGDFSQTIDVLSEKEIIAADWTQRNLQPCGRFTKTLNQSDWWFIPLPLQKESGVIGIRYHSLKKKLSFEEHRLIDLMIEDIIQTASRIQLSLQLEDARVTNETEKLRSALLSSVSHDLRSPLAAMIGAADTLRYFGKDISESEYMELLDMIHSEGGRLDRYIKNLLDMTRLGHEGLTLARTEVSIEDVIDSAVKRLISYQDDLKIECYIPASLPPMSIHPALIEQAIFNVLENAAKFSPVNVPIVVKAITLQDRILQIDIIDEGPGIPEVERDEIFSMFYTMQRGDRNPTGTGLGLTIVKGVVGAHMGKIEALSAFETYGTLVRIQLPFHLETNH</sequence>
<keyword evidence="6 13" id="KW-0812">Transmembrane</keyword>
<protein>
    <recommendedName>
        <fullName evidence="3">histidine kinase</fullName>
        <ecNumber evidence="3">2.7.13.3</ecNumber>
    </recommendedName>
</protein>
<keyword evidence="9" id="KW-0067">ATP-binding</keyword>
<dbReference type="Proteomes" id="UP001339883">
    <property type="component" value="Unassembled WGS sequence"/>
</dbReference>
<evidence type="ECO:0000256" key="8">
    <source>
        <dbReference type="ARBA" id="ARBA00022777"/>
    </source>
</evidence>
<dbReference type="PRINTS" id="PR00344">
    <property type="entry name" value="BCTRLSENSOR"/>
</dbReference>
<dbReference type="InterPro" id="IPR052023">
    <property type="entry name" value="Histidine_kinase_KdpD"/>
</dbReference>
<dbReference type="Gene3D" id="3.30.450.40">
    <property type="match status" value="1"/>
</dbReference>
<dbReference type="InterPro" id="IPR003852">
    <property type="entry name" value="Sig_transdc_His_kinase_KdpD_N"/>
</dbReference>
<dbReference type="EMBL" id="VTDN01000001">
    <property type="protein sequence ID" value="MEB5475716.1"/>
    <property type="molecule type" value="Genomic_DNA"/>
</dbReference>
<evidence type="ECO:0000256" key="2">
    <source>
        <dbReference type="ARBA" id="ARBA00004141"/>
    </source>
</evidence>
<dbReference type="Pfam" id="PF00512">
    <property type="entry name" value="HisKA"/>
    <property type="match status" value="1"/>
</dbReference>
<dbReference type="SMART" id="SM00388">
    <property type="entry name" value="HisKA"/>
    <property type="match status" value="1"/>
</dbReference>
<dbReference type="RefSeq" id="WP_325774354.1">
    <property type="nucleotide sequence ID" value="NZ_VTDN01000001.1"/>
</dbReference>
<evidence type="ECO:0000256" key="7">
    <source>
        <dbReference type="ARBA" id="ARBA00022741"/>
    </source>
</evidence>
<dbReference type="InterPro" id="IPR029016">
    <property type="entry name" value="GAF-like_dom_sf"/>
</dbReference>
<keyword evidence="4" id="KW-0597">Phosphoprotein</keyword>
<dbReference type="Pfam" id="PF02518">
    <property type="entry name" value="HATPase_c"/>
    <property type="match status" value="1"/>
</dbReference>
<gene>
    <name evidence="15" type="ORF">I2F25_01370</name>
</gene>
<evidence type="ECO:0000256" key="6">
    <source>
        <dbReference type="ARBA" id="ARBA00022692"/>
    </source>
</evidence>
<evidence type="ECO:0000256" key="13">
    <source>
        <dbReference type="SAM" id="Phobius"/>
    </source>
</evidence>
<evidence type="ECO:0000256" key="1">
    <source>
        <dbReference type="ARBA" id="ARBA00000085"/>
    </source>
</evidence>
<evidence type="ECO:0000259" key="14">
    <source>
        <dbReference type="PROSITE" id="PS50109"/>
    </source>
</evidence>
<evidence type="ECO:0000256" key="11">
    <source>
        <dbReference type="ARBA" id="ARBA00023012"/>
    </source>
</evidence>
<keyword evidence="12 13" id="KW-0472">Membrane</keyword>
<dbReference type="Gene3D" id="1.20.120.620">
    <property type="entry name" value="Backbone structure of the membrane domain of e. Coli histidine kinase receptor kdpd"/>
    <property type="match status" value="1"/>
</dbReference>
<evidence type="ECO:0000313" key="15">
    <source>
        <dbReference type="EMBL" id="MEB5475716.1"/>
    </source>
</evidence>
<evidence type="ECO:0000256" key="9">
    <source>
        <dbReference type="ARBA" id="ARBA00022840"/>
    </source>
</evidence>
<evidence type="ECO:0000313" key="16">
    <source>
        <dbReference type="Proteomes" id="UP001339883"/>
    </source>
</evidence>
<dbReference type="SUPFAM" id="SSF52540">
    <property type="entry name" value="P-loop containing nucleoside triphosphate hydrolases"/>
    <property type="match status" value="1"/>
</dbReference>
<dbReference type="CDD" id="cd00082">
    <property type="entry name" value="HisKA"/>
    <property type="match status" value="1"/>
</dbReference>
<keyword evidence="5" id="KW-0808">Transferase</keyword>
<feature type="transmembrane region" description="Helical" evidence="13">
    <location>
        <begin position="398"/>
        <end position="416"/>
    </location>
</feature>
<evidence type="ECO:0000256" key="4">
    <source>
        <dbReference type="ARBA" id="ARBA00022553"/>
    </source>
</evidence>
<dbReference type="Gene3D" id="3.30.565.10">
    <property type="entry name" value="Histidine kinase-like ATPase, C-terminal domain"/>
    <property type="match status" value="1"/>
</dbReference>
<dbReference type="InterPro" id="IPR036097">
    <property type="entry name" value="HisK_dim/P_sf"/>
</dbReference>
<dbReference type="PANTHER" id="PTHR45569:SF1">
    <property type="entry name" value="SENSOR PROTEIN KDPD"/>
    <property type="match status" value="1"/>
</dbReference>
<dbReference type="SMART" id="SM00387">
    <property type="entry name" value="HATPase_c"/>
    <property type="match status" value="1"/>
</dbReference>
<evidence type="ECO:0000256" key="3">
    <source>
        <dbReference type="ARBA" id="ARBA00012438"/>
    </source>
</evidence>
<keyword evidence="8 15" id="KW-0418">Kinase</keyword>
<dbReference type="InterPro" id="IPR027417">
    <property type="entry name" value="P-loop_NTPase"/>
</dbReference>
<dbReference type="InterPro" id="IPR025201">
    <property type="entry name" value="KdpD_TM"/>
</dbReference>
<accession>A0ABU6DQK6</accession>
<dbReference type="InterPro" id="IPR003661">
    <property type="entry name" value="HisK_dim/P_dom"/>
</dbReference>
<keyword evidence="7" id="KW-0547">Nucleotide-binding</keyword>
<dbReference type="Pfam" id="PF02702">
    <property type="entry name" value="KdpD"/>
    <property type="match status" value="1"/>
</dbReference>
<evidence type="ECO:0000256" key="12">
    <source>
        <dbReference type="ARBA" id="ARBA00023136"/>
    </source>
</evidence>
<dbReference type="EC" id="2.7.13.3" evidence="3"/>
<keyword evidence="16" id="KW-1185">Reference proteome</keyword>
<proteinExistence type="predicted"/>
<comment type="catalytic activity">
    <reaction evidence="1">
        <text>ATP + protein L-histidine = ADP + protein N-phospho-L-histidine.</text>
        <dbReference type="EC" id="2.7.13.3"/>
    </reaction>
</comment>
<dbReference type="PANTHER" id="PTHR45569">
    <property type="entry name" value="SENSOR PROTEIN KDPD"/>
    <property type="match status" value="1"/>
</dbReference>
<organism evidence="15 16">
    <name type="scientific">Acinetobacter pollinis</name>
    <dbReference type="NCBI Taxonomy" id="2605270"/>
    <lineage>
        <taxon>Bacteria</taxon>
        <taxon>Pseudomonadati</taxon>
        <taxon>Pseudomonadota</taxon>
        <taxon>Gammaproteobacteria</taxon>
        <taxon>Moraxellales</taxon>
        <taxon>Moraxellaceae</taxon>
        <taxon>Acinetobacter</taxon>
    </lineage>
</organism>
<feature type="transmembrane region" description="Helical" evidence="13">
    <location>
        <begin position="467"/>
        <end position="488"/>
    </location>
</feature>
<dbReference type="PROSITE" id="PS50109">
    <property type="entry name" value="HIS_KIN"/>
    <property type="match status" value="1"/>
</dbReference>
<keyword evidence="10 13" id="KW-1133">Transmembrane helix</keyword>
<dbReference type="Gene3D" id="1.10.287.130">
    <property type="match status" value="1"/>
</dbReference>
<dbReference type="SUPFAM" id="SSF55874">
    <property type="entry name" value="ATPase domain of HSP90 chaperone/DNA topoisomerase II/histidine kinase"/>
    <property type="match status" value="1"/>
</dbReference>
<dbReference type="Gene3D" id="3.40.50.300">
    <property type="entry name" value="P-loop containing nucleotide triphosphate hydrolases"/>
    <property type="match status" value="1"/>
</dbReference>
<feature type="domain" description="Histidine kinase" evidence="14">
    <location>
        <begin position="656"/>
        <end position="874"/>
    </location>
</feature>
<feature type="transmembrane region" description="Helical" evidence="13">
    <location>
        <begin position="422"/>
        <end position="455"/>
    </location>
</feature>
<dbReference type="InterPro" id="IPR005467">
    <property type="entry name" value="His_kinase_dom"/>
</dbReference>
<dbReference type="SUPFAM" id="SSF47384">
    <property type="entry name" value="Homodimeric domain of signal transducing histidine kinase"/>
    <property type="match status" value="1"/>
</dbReference>
<dbReference type="InterPro" id="IPR004358">
    <property type="entry name" value="Sig_transdc_His_kin-like_C"/>
</dbReference>
<dbReference type="InterPro" id="IPR038318">
    <property type="entry name" value="KdpD_sf"/>
</dbReference>